<name>A0A5M9I2Q2_9FIRM</name>
<evidence type="ECO:0000313" key="9">
    <source>
        <dbReference type="Proteomes" id="UP000322025"/>
    </source>
</evidence>
<feature type="transmembrane region" description="Helical" evidence="6">
    <location>
        <begin position="164"/>
        <end position="185"/>
    </location>
</feature>
<keyword evidence="5 6" id="KW-0472">Membrane</keyword>
<dbReference type="EMBL" id="VMSO01000008">
    <property type="protein sequence ID" value="KAA8501572.1"/>
    <property type="molecule type" value="Genomic_DNA"/>
</dbReference>
<keyword evidence="3 6" id="KW-0812">Transmembrane</keyword>
<evidence type="ECO:0000313" key="8">
    <source>
        <dbReference type="EMBL" id="KAA8501572.1"/>
    </source>
</evidence>
<dbReference type="AlphaFoldDB" id="A0A5M9I2Q2"/>
<gene>
    <name evidence="8" type="ORF">FNY66_07950</name>
</gene>
<dbReference type="PANTHER" id="PTHR35007:SF1">
    <property type="entry name" value="PILUS ASSEMBLY PROTEIN"/>
    <property type="match status" value="1"/>
</dbReference>
<organism evidence="8 9">
    <name type="scientific">Mediterraneibacter catenae</name>
    <dbReference type="NCBI Taxonomy" id="2594882"/>
    <lineage>
        <taxon>Bacteria</taxon>
        <taxon>Bacillati</taxon>
        <taxon>Bacillota</taxon>
        <taxon>Clostridia</taxon>
        <taxon>Lachnospirales</taxon>
        <taxon>Lachnospiraceae</taxon>
        <taxon>Mediterraneibacter</taxon>
    </lineage>
</organism>
<reference evidence="8 9" key="1">
    <citation type="submission" date="2019-07" db="EMBL/GenBank/DDBJ databases">
        <authorList>
            <person name="Wongkuna S."/>
            <person name="Scaria J."/>
        </authorList>
    </citation>
    <scope>NUCLEOTIDE SEQUENCE [LARGE SCALE GENOMIC DNA]</scope>
    <source>
        <strain evidence="8 9">SW178</strain>
    </source>
</reference>
<keyword evidence="9" id="KW-1185">Reference proteome</keyword>
<comment type="caution">
    <text evidence="8">The sequence shown here is derived from an EMBL/GenBank/DDBJ whole genome shotgun (WGS) entry which is preliminary data.</text>
</comment>
<dbReference type="OrthoDB" id="9796142at2"/>
<dbReference type="Proteomes" id="UP000322025">
    <property type="component" value="Unassembled WGS sequence"/>
</dbReference>
<keyword evidence="4 6" id="KW-1133">Transmembrane helix</keyword>
<dbReference type="Pfam" id="PF00482">
    <property type="entry name" value="T2SSF"/>
    <property type="match status" value="1"/>
</dbReference>
<dbReference type="PANTHER" id="PTHR35007">
    <property type="entry name" value="INTEGRAL MEMBRANE PROTEIN-RELATED"/>
    <property type="match status" value="1"/>
</dbReference>
<evidence type="ECO:0000256" key="3">
    <source>
        <dbReference type="ARBA" id="ARBA00022692"/>
    </source>
</evidence>
<proteinExistence type="predicted"/>
<feature type="domain" description="Type II secretion system protein GspF" evidence="7">
    <location>
        <begin position="24"/>
        <end position="154"/>
    </location>
</feature>
<evidence type="ECO:0000256" key="5">
    <source>
        <dbReference type="ARBA" id="ARBA00023136"/>
    </source>
</evidence>
<evidence type="ECO:0000259" key="7">
    <source>
        <dbReference type="Pfam" id="PF00482"/>
    </source>
</evidence>
<feature type="transmembrane region" description="Helical" evidence="6">
    <location>
        <begin position="140"/>
        <end position="158"/>
    </location>
</feature>
<sequence length="197" mass="22546">MRDWLTDMVRKKEYQFRIQFRDSIQAMSAVLKAGYSVENAIREVGKELAPMYEKDSRIRKEYGRMAYQLDMKMPAVNVLEEFAERTGQEDVEDFVTVFAAAKKNGGDSITIIRNAVKIISEKIDTEKEIQTMIASTKLEFEIMCAVPFAIILYMKLTFGDFLSVLYGNLAGMVIMTICLCVYLGAYSIGRRIIRIEV</sequence>
<evidence type="ECO:0000256" key="6">
    <source>
        <dbReference type="SAM" id="Phobius"/>
    </source>
</evidence>
<dbReference type="InterPro" id="IPR018076">
    <property type="entry name" value="T2SS_GspF_dom"/>
</dbReference>
<keyword evidence="2" id="KW-1003">Cell membrane</keyword>
<dbReference type="GO" id="GO:0005886">
    <property type="term" value="C:plasma membrane"/>
    <property type="evidence" value="ECO:0007669"/>
    <property type="project" value="UniProtKB-SubCell"/>
</dbReference>
<protein>
    <submittedName>
        <fullName evidence="8">Type II secretion system protein F</fullName>
    </submittedName>
</protein>
<comment type="subcellular location">
    <subcellularLocation>
        <location evidence="1">Cell membrane</location>
        <topology evidence="1">Multi-pass membrane protein</topology>
    </subcellularLocation>
</comment>
<accession>A0A5M9I2Q2</accession>
<evidence type="ECO:0000256" key="4">
    <source>
        <dbReference type="ARBA" id="ARBA00022989"/>
    </source>
</evidence>
<evidence type="ECO:0000256" key="2">
    <source>
        <dbReference type="ARBA" id="ARBA00022475"/>
    </source>
</evidence>
<evidence type="ECO:0000256" key="1">
    <source>
        <dbReference type="ARBA" id="ARBA00004651"/>
    </source>
</evidence>